<accession>A0ABN2XIK5</accession>
<dbReference type="RefSeq" id="WP_344287996.1">
    <property type="nucleotide sequence ID" value="NZ_BAAAPF010000010.1"/>
</dbReference>
<dbReference type="EMBL" id="BAAAPF010000010">
    <property type="protein sequence ID" value="GAA2111057.1"/>
    <property type="molecule type" value="Genomic_DNA"/>
</dbReference>
<evidence type="ECO:0000313" key="2">
    <source>
        <dbReference type="EMBL" id="GAA2111057.1"/>
    </source>
</evidence>
<organism evidence="2 3">
    <name type="scientific">Streptomyces synnematoformans</name>
    <dbReference type="NCBI Taxonomy" id="415721"/>
    <lineage>
        <taxon>Bacteria</taxon>
        <taxon>Bacillati</taxon>
        <taxon>Actinomycetota</taxon>
        <taxon>Actinomycetes</taxon>
        <taxon>Kitasatosporales</taxon>
        <taxon>Streptomycetaceae</taxon>
        <taxon>Streptomyces</taxon>
    </lineage>
</organism>
<evidence type="ECO:0000256" key="1">
    <source>
        <dbReference type="SAM" id="Coils"/>
    </source>
</evidence>
<protein>
    <recommendedName>
        <fullName evidence="4">DUF4913 domain-containing protein</fullName>
    </recommendedName>
</protein>
<evidence type="ECO:0008006" key="4">
    <source>
        <dbReference type="Google" id="ProtNLM"/>
    </source>
</evidence>
<comment type="caution">
    <text evidence="2">The sequence shown here is derived from an EMBL/GenBank/DDBJ whole genome shotgun (WGS) entry which is preliminary data.</text>
</comment>
<gene>
    <name evidence="2" type="ORF">GCM10009802_08540</name>
</gene>
<evidence type="ECO:0000313" key="3">
    <source>
        <dbReference type="Proteomes" id="UP001500443"/>
    </source>
</evidence>
<sequence>MADDVNVSVGDMLLTLTGHISEVRTRLKELEDQNLHAELEGLSTRVGGLGETLAGIVEAIAAMQADPEPDPEPDWPGVSPNWTDDIDQNQARELWDWLTGWCQNILWPIYAQDVWKPCWYRHTRVRIALTALRGAHQWSYESPQVPPTRGLEWEHRWWPATEQLLKEELKDCGLPRDGLPVPRHPVPVPIQPTEANPNPPPPPFTVRDFADPGFLEYMERNIARRREPAPPPED</sequence>
<proteinExistence type="predicted"/>
<keyword evidence="3" id="KW-1185">Reference proteome</keyword>
<keyword evidence="1" id="KW-0175">Coiled coil</keyword>
<dbReference type="Proteomes" id="UP001500443">
    <property type="component" value="Unassembled WGS sequence"/>
</dbReference>
<feature type="coiled-coil region" evidence="1">
    <location>
        <begin position="13"/>
        <end position="40"/>
    </location>
</feature>
<reference evidence="2 3" key="1">
    <citation type="journal article" date="2019" name="Int. J. Syst. Evol. Microbiol.">
        <title>The Global Catalogue of Microorganisms (GCM) 10K type strain sequencing project: providing services to taxonomists for standard genome sequencing and annotation.</title>
        <authorList>
            <consortium name="The Broad Institute Genomics Platform"/>
            <consortium name="The Broad Institute Genome Sequencing Center for Infectious Disease"/>
            <person name="Wu L."/>
            <person name="Ma J."/>
        </authorList>
    </citation>
    <scope>NUCLEOTIDE SEQUENCE [LARGE SCALE GENOMIC DNA]</scope>
    <source>
        <strain evidence="2 3">JCM 15481</strain>
    </source>
</reference>
<name>A0ABN2XIK5_9ACTN</name>